<feature type="domain" description="Peptidase C39" evidence="1">
    <location>
        <begin position="215"/>
        <end position="331"/>
    </location>
</feature>
<dbReference type="RefSeq" id="WP_207807099.1">
    <property type="nucleotide sequence ID" value="NZ_QKOE01000061.1"/>
</dbReference>
<accession>A0A323USP3</accession>
<dbReference type="EMBL" id="QKOE01000061">
    <property type="protein sequence ID" value="PZA14236.1"/>
    <property type="molecule type" value="Genomic_DNA"/>
</dbReference>
<dbReference type="AlphaFoldDB" id="A0A323USP3"/>
<evidence type="ECO:0000313" key="3">
    <source>
        <dbReference type="Proteomes" id="UP000248259"/>
    </source>
</evidence>
<reference evidence="2 3" key="1">
    <citation type="submission" date="2018-06" db="EMBL/GenBank/DDBJ databases">
        <title>Azoarcus communis strain SWub3 genome.</title>
        <authorList>
            <person name="Zorraquino Salvo V."/>
            <person name="Toubiana D."/>
            <person name="Blumwald E."/>
        </authorList>
    </citation>
    <scope>NUCLEOTIDE SEQUENCE [LARGE SCALE GENOMIC DNA]</scope>
    <source>
        <strain evidence="2 3">SWub3</strain>
    </source>
</reference>
<dbReference type="Gene3D" id="3.90.70.10">
    <property type="entry name" value="Cysteine proteinases"/>
    <property type="match status" value="1"/>
</dbReference>
<sequence>MVRRALFSKWLGKGVLYVLIGLNGVTGALARVPDSANPLGVAAVERPRVASEDLRRWLVSGFEEPLIAASMSSRTEDEDLTRAIAQYEREAPGGRLGAFDEFLLRYPESAWRVSLYTNLGLANYANGYFSRAIDAWHQAWLAGRDDARIPVRSLADRAVGELIRMHARVGHAERVAGLLAEVGDRPLLGSASEAVAGARQGLWMMRNDPGVSYLCGPMALRTLAQHADAPQASVLRLEAYRSGEQGVSLNQVSELAAEAGMAYAPIFREKGGAIPVPSVIHWKVSHYAAIVGERDGRYHIQDPTFGADLWVSRDAIEHESSGYFLVPATQKKDGWRTVSLEEGAKVYGMGFTAANDPRATTPEDDKEKDCEDSRGMCTYNVHGMLVSLNLTDTPVGYRPAVGPAVFVTLTYNQREAYQPALPTFGHVGPKWSTNWLSYVTDDPASAGTRVQRNVAGGGARTYAGYSSATGAFTAESRDGAILVRVAADPIRYERRLADGS</sequence>
<organism evidence="2 3">
    <name type="scientific">Parazoarcus communis SWub3 = DSM 12120</name>
    <dbReference type="NCBI Taxonomy" id="1121029"/>
    <lineage>
        <taxon>Bacteria</taxon>
        <taxon>Pseudomonadati</taxon>
        <taxon>Pseudomonadota</taxon>
        <taxon>Betaproteobacteria</taxon>
        <taxon>Rhodocyclales</taxon>
        <taxon>Zoogloeaceae</taxon>
        <taxon>Parazoarcus</taxon>
    </lineage>
</organism>
<dbReference type="CDD" id="cd02259">
    <property type="entry name" value="Peptidase_C39_like"/>
    <property type="match status" value="1"/>
</dbReference>
<dbReference type="Proteomes" id="UP000248259">
    <property type="component" value="Unassembled WGS sequence"/>
</dbReference>
<dbReference type="GO" id="GO:0006508">
    <property type="term" value="P:proteolysis"/>
    <property type="evidence" value="ECO:0007669"/>
    <property type="project" value="InterPro"/>
</dbReference>
<dbReference type="GO" id="GO:0016020">
    <property type="term" value="C:membrane"/>
    <property type="evidence" value="ECO:0007669"/>
    <property type="project" value="InterPro"/>
</dbReference>
<name>A0A323USP3_9RHOO</name>
<comment type="caution">
    <text evidence="2">The sequence shown here is derived from an EMBL/GenBank/DDBJ whole genome shotgun (WGS) entry which is preliminary data.</text>
</comment>
<gene>
    <name evidence="2" type="ORF">DNK49_22955</name>
</gene>
<feature type="non-terminal residue" evidence="2">
    <location>
        <position position="500"/>
    </location>
</feature>
<proteinExistence type="predicted"/>
<evidence type="ECO:0000313" key="2">
    <source>
        <dbReference type="EMBL" id="PZA14236.1"/>
    </source>
</evidence>
<dbReference type="GO" id="GO:0005524">
    <property type="term" value="F:ATP binding"/>
    <property type="evidence" value="ECO:0007669"/>
    <property type="project" value="InterPro"/>
</dbReference>
<keyword evidence="3" id="KW-1185">Reference proteome</keyword>
<evidence type="ECO:0000259" key="1">
    <source>
        <dbReference type="Pfam" id="PF03412"/>
    </source>
</evidence>
<dbReference type="InterPro" id="IPR005074">
    <property type="entry name" value="Peptidase_C39"/>
</dbReference>
<protein>
    <recommendedName>
        <fullName evidence="1">Peptidase C39 domain-containing protein</fullName>
    </recommendedName>
</protein>
<dbReference type="Pfam" id="PF03412">
    <property type="entry name" value="Peptidase_C39"/>
    <property type="match status" value="1"/>
</dbReference>
<dbReference type="GO" id="GO:0008233">
    <property type="term" value="F:peptidase activity"/>
    <property type="evidence" value="ECO:0007669"/>
    <property type="project" value="InterPro"/>
</dbReference>